<dbReference type="InterPro" id="IPR044668">
    <property type="entry name" value="PuuD-like"/>
</dbReference>
<dbReference type="EMBL" id="JAUSUT010000001">
    <property type="protein sequence ID" value="MDQ0379656.1"/>
    <property type="molecule type" value="Genomic_DNA"/>
</dbReference>
<keyword evidence="2" id="KW-0315">Glutamine amidotransferase</keyword>
<dbReference type="InterPro" id="IPR011697">
    <property type="entry name" value="Peptidase_C26"/>
</dbReference>
<feature type="compositionally biased region" description="Polar residues" evidence="1">
    <location>
        <begin position="1"/>
        <end position="13"/>
    </location>
</feature>
<organism evidence="2 3">
    <name type="scientific">Amycolatopsis thermophila</name>
    <dbReference type="NCBI Taxonomy" id="206084"/>
    <lineage>
        <taxon>Bacteria</taxon>
        <taxon>Bacillati</taxon>
        <taxon>Actinomycetota</taxon>
        <taxon>Actinomycetes</taxon>
        <taxon>Pseudonocardiales</taxon>
        <taxon>Pseudonocardiaceae</taxon>
        <taxon>Amycolatopsis</taxon>
    </lineage>
</organism>
<dbReference type="GO" id="GO:0004049">
    <property type="term" value="F:anthranilate synthase activity"/>
    <property type="evidence" value="ECO:0007669"/>
    <property type="project" value="UniProtKB-EC"/>
</dbReference>
<dbReference type="PANTHER" id="PTHR43235:SF1">
    <property type="entry name" value="GLUTAMINE AMIDOTRANSFERASE PB2B2.05-RELATED"/>
    <property type="match status" value="1"/>
</dbReference>
<protein>
    <submittedName>
        <fullName evidence="2">Anthranilate synthase component 2/putative glutamine amidotransferase</fullName>
        <ecNumber evidence="2">4.1.3.27</ecNumber>
    </submittedName>
</protein>
<dbReference type="CDD" id="cd01745">
    <property type="entry name" value="GATase1_2"/>
    <property type="match status" value="1"/>
</dbReference>
<dbReference type="Pfam" id="PF07722">
    <property type="entry name" value="Peptidase_C26"/>
    <property type="match status" value="1"/>
</dbReference>
<gene>
    <name evidence="2" type="ORF">FB470_003650</name>
</gene>
<comment type="caution">
    <text evidence="2">The sequence shown here is derived from an EMBL/GenBank/DDBJ whole genome shotgun (WGS) entry which is preliminary data.</text>
</comment>
<proteinExistence type="predicted"/>
<evidence type="ECO:0000256" key="1">
    <source>
        <dbReference type="SAM" id="MobiDB-lite"/>
    </source>
</evidence>
<dbReference type="Gene3D" id="3.40.50.880">
    <property type="match status" value="1"/>
</dbReference>
<reference evidence="2 3" key="1">
    <citation type="submission" date="2023-07" db="EMBL/GenBank/DDBJ databases">
        <title>Sequencing the genomes of 1000 actinobacteria strains.</title>
        <authorList>
            <person name="Klenk H.-P."/>
        </authorList>
    </citation>
    <scope>NUCLEOTIDE SEQUENCE [LARGE SCALE GENOMIC DNA]</scope>
    <source>
        <strain evidence="2 3">DSM 45805</strain>
    </source>
</reference>
<dbReference type="PROSITE" id="PS51273">
    <property type="entry name" value="GATASE_TYPE_1"/>
    <property type="match status" value="1"/>
</dbReference>
<keyword evidence="2" id="KW-0456">Lyase</keyword>
<dbReference type="PANTHER" id="PTHR43235">
    <property type="entry name" value="GLUTAMINE AMIDOTRANSFERASE PB2B2.05-RELATED"/>
    <property type="match status" value="1"/>
</dbReference>
<keyword evidence="3" id="KW-1185">Reference proteome</keyword>
<dbReference type="InterPro" id="IPR029062">
    <property type="entry name" value="Class_I_gatase-like"/>
</dbReference>
<evidence type="ECO:0000313" key="3">
    <source>
        <dbReference type="Proteomes" id="UP001229651"/>
    </source>
</evidence>
<evidence type="ECO:0000313" key="2">
    <source>
        <dbReference type="EMBL" id="MDQ0379656.1"/>
    </source>
</evidence>
<name>A0ABU0EXH0_9PSEU</name>
<sequence>MGSNDSRPATTRNGGDGRRCSRPVIGITSYLEKASWGVWHTDAALLPRSYVDSVRNAGGVPVLLPPAGEDADVLSAVDALVLAGGADVEPERYGQPAQGKTVTRPERDAFEFALARAALDRGLPVLGVCRGMQVLTVALGGSLIQHLPDRVGHTGHQPAPGVYGPSRVALAGGSRLAGILGTETKGQCYHHQAVDRLGDGLAAVGWAADGTIEAVELPGDDFVVGVQWHPEQDTQEVRLFAALVAACR</sequence>
<dbReference type="Proteomes" id="UP001229651">
    <property type="component" value="Unassembled WGS sequence"/>
</dbReference>
<feature type="region of interest" description="Disordered" evidence="1">
    <location>
        <begin position="1"/>
        <end position="20"/>
    </location>
</feature>
<dbReference type="SUPFAM" id="SSF52317">
    <property type="entry name" value="Class I glutamine amidotransferase-like"/>
    <property type="match status" value="1"/>
</dbReference>
<accession>A0ABU0EXH0</accession>
<dbReference type="EC" id="4.1.3.27" evidence="2"/>